<protein>
    <submittedName>
        <fullName evidence="2">Uncharacterized protein</fullName>
    </submittedName>
</protein>
<dbReference type="EMBL" id="LSRX01005513">
    <property type="protein sequence ID" value="OLP73421.1"/>
    <property type="molecule type" value="Genomic_DNA"/>
</dbReference>
<gene>
    <name evidence="2" type="ORF">AK812_SmicGene47340</name>
</gene>
<organism evidence="2 3">
    <name type="scientific">Symbiodinium microadriaticum</name>
    <name type="common">Dinoflagellate</name>
    <name type="synonym">Zooxanthella microadriatica</name>
    <dbReference type="NCBI Taxonomy" id="2951"/>
    <lineage>
        <taxon>Eukaryota</taxon>
        <taxon>Sar</taxon>
        <taxon>Alveolata</taxon>
        <taxon>Dinophyceae</taxon>
        <taxon>Suessiales</taxon>
        <taxon>Symbiodiniaceae</taxon>
        <taxon>Symbiodinium</taxon>
    </lineage>
</organism>
<dbReference type="Proteomes" id="UP000186817">
    <property type="component" value="Unassembled WGS sequence"/>
</dbReference>
<keyword evidence="3" id="KW-1185">Reference proteome</keyword>
<accession>A0A1Q9BRW4</accession>
<feature type="compositionally biased region" description="Basic and acidic residues" evidence="1">
    <location>
        <begin position="69"/>
        <end position="95"/>
    </location>
</feature>
<evidence type="ECO:0000313" key="3">
    <source>
        <dbReference type="Proteomes" id="UP000186817"/>
    </source>
</evidence>
<reference evidence="2 3" key="1">
    <citation type="submission" date="2016-02" db="EMBL/GenBank/DDBJ databases">
        <title>Genome analysis of coral dinoflagellate symbionts highlights evolutionary adaptations to a symbiotic lifestyle.</title>
        <authorList>
            <person name="Aranda M."/>
            <person name="Li Y."/>
            <person name="Liew Y.J."/>
            <person name="Baumgarten S."/>
            <person name="Simakov O."/>
            <person name="Wilson M."/>
            <person name="Piel J."/>
            <person name="Ashoor H."/>
            <person name="Bougouffa S."/>
            <person name="Bajic V.B."/>
            <person name="Ryu T."/>
            <person name="Ravasi T."/>
            <person name="Bayer T."/>
            <person name="Micklem G."/>
            <person name="Kim H."/>
            <person name="Bhak J."/>
            <person name="Lajeunesse T.C."/>
            <person name="Voolstra C.R."/>
        </authorList>
    </citation>
    <scope>NUCLEOTIDE SEQUENCE [LARGE SCALE GENOMIC DNA]</scope>
    <source>
        <strain evidence="2 3">CCMP2467</strain>
    </source>
</reference>
<evidence type="ECO:0000313" key="2">
    <source>
        <dbReference type="EMBL" id="OLP73421.1"/>
    </source>
</evidence>
<dbReference type="AlphaFoldDB" id="A0A1Q9BRW4"/>
<proteinExistence type="predicted"/>
<feature type="non-terminal residue" evidence="2">
    <location>
        <position position="118"/>
    </location>
</feature>
<feature type="region of interest" description="Disordered" evidence="1">
    <location>
        <begin position="49"/>
        <end position="118"/>
    </location>
</feature>
<name>A0A1Q9BRW4_SYMMI</name>
<comment type="caution">
    <text evidence="2">The sequence shown here is derived from an EMBL/GenBank/DDBJ whole genome shotgun (WGS) entry which is preliminary data.</text>
</comment>
<feature type="region of interest" description="Disordered" evidence="1">
    <location>
        <begin position="1"/>
        <end position="21"/>
    </location>
</feature>
<evidence type="ECO:0000256" key="1">
    <source>
        <dbReference type="SAM" id="MobiDB-lite"/>
    </source>
</evidence>
<sequence length="118" mass="12745">MPARRCCASAAVEMRQQENKGKSLSLYTSSLNPAPAPGAAVEISITEVETSPEEAAETLDQPLPSPVKDAQRSFKKGSSERSDETDPGRGKEAKQSEAAYLQYHKAAQPRVSADKLQR</sequence>